<proteinExistence type="predicted"/>
<evidence type="ECO:0000313" key="1">
    <source>
        <dbReference type="EMBL" id="GBE61182.1"/>
    </source>
</evidence>
<accession>A0A2H6KDV8</accession>
<dbReference type="AlphaFoldDB" id="A0A2H6KDV8"/>
<name>A0A2H6KDV8_9APIC</name>
<sequence>MMVPQAHIAIIAEFTARANSEMVIAIQTAWAGISEKLKGFWKTIEPVLTLQECPLCGICIFRSPLRFFKGLFC</sequence>
<comment type="caution">
    <text evidence="1">The sequence shown here is derived from an EMBL/GenBank/DDBJ whole genome shotgun (WGS) entry which is preliminary data.</text>
</comment>
<organism evidence="1 2">
    <name type="scientific">Babesia ovata</name>
    <dbReference type="NCBI Taxonomy" id="189622"/>
    <lineage>
        <taxon>Eukaryota</taxon>
        <taxon>Sar</taxon>
        <taxon>Alveolata</taxon>
        <taxon>Apicomplexa</taxon>
        <taxon>Aconoidasida</taxon>
        <taxon>Piroplasmida</taxon>
        <taxon>Babesiidae</taxon>
        <taxon>Babesia</taxon>
    </lineage>
</organism>
<evidence type="ECO:0000313" key="2">
    <source>
        <dbReference type="Proteomes" id="UP000236319"/>
    </source>
</evidence>
<reference evidence="1 2" key="1">
    <citation type="journal article" date="2017" name="BMC Genomics">
        <title>Whole-genome assembly of Babesia ovata and comparative genomics between closely related pathogens.</title>
        <authorList>
            <person name="Yamagishi J."/>
            <person name="Asada M."/>
            <person name="Hakimi H."/>
            <person name="Tanaka T.Q."/>
            <person name="Sugimoto C."/>
            <person name="Kawazu S."/>
        </authorList>
    </citation>
    <scope>NUCLEOTIDE SEQUENCE [LARGE SCALE GENOMIC DNA]</scope>
    <source>
        <strain evidence="1 2">Miyake</strain>
    </source>
</reference>
<dbReference type="RefSeq" id="XP_028867425.1">
    <property type="nucleotide sequence ID" value="XM_029011592.1"/>
</dbReference>
<dbReference type="GeneID" id="39874952"/>
<keyword evidence="1" id="KW-0670">Pyruvate</keyword>
<dbReference type="EMBL" id="BDSA01000003">
    <property type="protein sequence ID" value="GBE61182.1"/>
    <property type="molecule type" value="Genomic_DNA"/>
</dbReference>
<dbReference type="VEuPathDB" id="PiroplasmaDB:BOVATA_026750"/>
<keyword evidence="2" id="KW-1185">Reference proteome</keyword>
<protein>
    <submittedName>
        <fullName evidence="1">Pyruvate ferredoxin flavodoxin delta subunit, putative</fullName>
    </submittedName>
</protein>
<gene>
    <name evidence="1" type="ORF">BOVATA_026750</name>
</gene>
<dbReference type="Proteomes" id="UP000236319">
    <property type="component" value="Unassembled WGS sequence"/>
</dbReference>